<proteinExistence type="predicted"/>
<keyword evidence="4" id="KW-0862">Zinc</keyword>
<evidence type="ECO:0000256" key="4">
    <source>
        <dbReference type="ARBA" id="ARBA00022833"/>
    </source>
</evidence>
<keyword evidence="5" id="KW-0539">Nucleus</keyword>
<dbReference type="PANTHER" id="PTHR46481:SF10">
    <property type="entry name" value="ZINC FINGER BED DOMAIN-CONTAINING PROTEIN 39"/>
    <property type="match status" value="1"/>
</dbReference>
<protein>
    <recommendedName>
        <fullName evidence="7">HAT C-terminal dimerisation domain-containing protein</fullName>
    </recommendedName>
</protein>
<evidence type="ECO:0000256" key="3">
    <source>
        <dbReference type="ARBA" id="ARBA00022771"/>
    </source>
</evidence>
<dbReference type="PANTHER" id="PTHR46481">
    <property type="entry name" value="ZINC FINGER BED DOMAIN-CONTAINING PROTEIN 4"/>
    <property type="match status" value="1"/>
</dbReference>
<dbReference type="InterPro" id="IPR012337">
    <property type="entry name" value="RNaseH-like_sf"/>
</dbReference>
<evidence type="ECO:0000313" key="6">
    <source>
        <dbReference type="EMBL" id="CRZ12665.1"/>
    </source>
</evidence>
<dbReference type="GO" id="GO:0005634">
    <property type="term" value="C:nucleus"/>
    <property type="evidence" value="ECO:0007669"/>
    <property type="project" value="UniProtKB-SubCell"/>
</dbReference>
<sequence length="245" mass="27898">VVTVHYINADWDMKHVILAFVRVLYPHTGEILAQHLLTAVRDMDPQLLQSVWAITADNASSNASMLDHINLNLTVLIDQCLEDAIADEAANESSSSEYRPWCANTVFQLPCLKHCKQMDVAIGTFRDFVKKITDSPKLLESLMAISSNLKTTCKMPLLDVETRWNSTWEMLHSVLQIRKPLKELQRCIRDRSSGLIRLPRSKRSLNYSTIKSMSLISTICPGSNKKRKTKRKLVNLKVNLPPKER</sequence>
<dbReference type="EMBL" id="HACM01012223">
    <property type="protein sequence ID" value="CRZ12665.1"/>
    <property type="molecule type" value="Transcribed_RNA"/>
</dbReference>
<dbReference type="InterPro" id="IPR052035">
    <property type="entry name" value="ZnF_BED_domain_contain"/>
</dbReference>
<evidence type="ECO:0008006" key="7">
    <source>
        <dbReference type="Google" id="ProtNLM"/>
    </source>
</evidence>
<dbReference type="AlphaFoldDB" id="A0A0H5REK0"/>
<evidence type="ECO:0000256" key="5">
    <source>
        <dbReference type="ARBA" id="ARBA00023242"/>
    </source>
</evidence>
<comment type="subcellular location">
    <subcellularLocation>
        <location evidence="1">Nucleus</location>
    </subcellularLocation>
</comment>
<feature type="non-terminal residue" evidence="6">
    <location>
        <position position="1"/>
    </location>
</feature>
<dbReference type="SUPFAM" id="SSF53098">
    <property type="entry name" value="Ribonuclease H-like"/>
    <property type="match status" value="1"/>
</dbReference>
<name>A0A0H5REK0_9EUKA</name>
<keyword evidence="3" id="KW-0863">Zinc-finger</keyword>
<evidence type="ECO:0000256" key="1">
    <source>
        <dbReference type="ARBA" id="ARBA00004123"/>
    </source>
</evidence>
<organism evidence="6">
    <name type="scientific">Spongospora subterranea</name>
    <dbReference type="NCBI Taxonomy" id="70186"/>
    <lineage>
        <taxon>Eukaryota</taxon>
        <taxon>Sar</taxon>
        <taxon>Rhizaria</taxon>
        <taxon>Endomyxa</taxon>
        <taxon>Phytomyxea</taxon>
        <taxon>Plasmodiophorida</taxon>
        <taxon>Plasmodiophoridae</taxon>
        <taxon>Spongospora</taxon>
    </lineage>
</organism>
<evidence type="ECO:0000256" key="2">
    <source>
        <dbReference type="ARBA" id="ARBA00022723"/>
    </source>
</evidence>
<reference evidence="6" key="1">
    <citation type="submission" date="2015-04" db="EMBL/GenBank/DDBJ databases">
        <title>The genome sequence of the plant pathogenic Rhizarian Plasmodiophora brassicae reveals insights in its biotrophic life cycle and the origin of chitin synthesis.</title>
        <authorList>
            <person name="Schwelm A."/>
            <person name="Fogelqvist J."/>
            <person name="Knaust A."/>
            <person name="Julke S."/>
            <person name="Lilja T."/>
            <person name="Dhandapani V."/>
            <person name="Bonilla-Rosso G."/>
            <person name="Karlsson M."/>
            <person name="Shevchenko A."/>
            <person name="Choi S.R."/>
            <person name="Kim H.G."/>
            <person name="Park J.Y."/>
            <person name="Lim Y.P."/>
            <person name="Ludwig-Muller J."/>
            <person name="Dixelius C."/>
        </authorList>
    </citation>
    <scope>NUCLEOTIDE SEQUENCE</scope>
    <source>
        <tissue evidence="6">Potato root galls</tissue>
    </source>
</reference>
<dbReference type="GO" id="GO:0008270">
    <property type="term" value="F:zinc ion binding"/>
    <property type="evidence" value="ECO:0007669"/>
    <property type="project" value="UniProtKB-KW"/>
</dbReference>
<keyword evidence="2" id="KW-0479">Metal-binding</keyword>
<accession>A0A0H5REK0</accession>